<dbReference type="InterPro" id="IPR036236">
    <property type="entry name" value="Znf_C2H2_sf"/>
</dbReference>
<comment type="similarity">
    <text evidence="2">Belongs to the krueppel C2H2-type zinc-finger protein family.</text>
</comment>
<comment type="subcellular location">
    <subcellularLocation>
        <location evidence="1">Nucleus</location>
    </subcellularLocation>
</comment>
<dbReference type="GO" id="GO:0000981">
    <property type="term" value="F:DNA-binding transcription factor activity, RNA polymerase II-specific"/>
    <property type="evidence" value="ECO:0007669"/>
    <property type="project" value="TreeGrafter"/>
</dbReference>
<keyword evidence="4" id="KW-0677">Repeat</keyword>
<protein>
    <recommendedName>
        <fullName evidence="13">C2H2-type domain-containing protein</fullName>
    </recommendedName>
</protein>
<dbReference type="GO" id="GO:0005634">
    <property type="term" value="C:nucleus"/>
    <property type="evidence" value="ECO:0007669"/>
    <property type="project" value="UniProtKB-SubCell"/>
</dbReference>
<dbReference type="FunFam" id="3.30.160.60:FF:000212">
    <property type="entry name" value="zinc finger protein 382 isoform X2"/>
    <property type="match status" value="1"/>
</dbReference>
<dbReference type="FunFam" id="3.30.160.60:FF:002343">
    <property type="entry name" value="Zinc finger protein 33A"/>
    <property type="match status" value="1"/>
</dbReference>
<feature type="domain" description="C2H2-type" evidence="13">
    <location>
        <begin position="241"/>
        <end position="269"/>
    </location>
</feature>
<dbReference type="SMART" id="SM00355">
    <property type="entry name" value="ZnF_C2H2"/>
    <property type="match status" value="8"/>
</dbReference>
<keyword evidence="3" id="KW-0479">Metal-binding</keyword>
<dbReference type="PROSITE" id="PS50157">
    <property type="entry name" value="ZINC_FINGER_C2H2_2"/>
    <property type="match status" value="8"/>
</dbReference>
<feature type="compositionally biased region" description="Basic residues" evidence="12">
    <location>
        <begin position="68"/>
        <end position="77"/>
    </location>
</feature>
<feature type="compositionally biased region" description="Basic and acidic residues" evidence="12">
    <location>
        <begin position="1"/>
        <end position="14"/>
    </location>
</feature>
<organism evidence="14 15">
    <name type="scientific">Athene cunicularia</name>
    <name type="common">Burrowing owl</name>
    <name type="synonym">Speotyto cunicularia</name>
    <dbReference type="NCBI Taxonomy" id="194338"/>
    <lineage>
        <taxon>Eukaryota</taxon>
        <taxon>Metazoa</taxon>
        <taxon>Chordata</taxon>
        <taxon>Craniata</taxon>
        <taxon>Vertebrata</taxon>
        <taxon>Euteleostomi</taxon>
        <taxon>Archelosauria</taxon>
        <taxon>Archosauria</taxon>
        <taxon>Dinosauria</taxon>
        <taxon>Saurischia</taxon>
        <taxon>Theropoda</taxon>
        <taxon>Coelurosauria</taxon>
        <taxon>Aves</taxon>
        <taxon>Neognathae</taxon>
        <taxon>Neoaves</taxon>
        <taxon>Telluraves</taxon>
        <taxon>Strigiformes</taxon>
        <taxon>Strigidae</taxon>
        <taxon>Athene</taxon>
    </lineage>
</organism>
<dbReference type="FunFam" id="3.30.160.60:FF:000862">
    <property type="entry name" value="zinc finger protein 697"/>
    <property type="match status" value="1"/>
</dbReference>
<dbReference type="Gene3D" id="3.30.160.60">
    <property type="entry name" value="Classic Zinc Finger"/>
    <property type="match status" value="8"/>
</dbReference>
<dbReference type="GO" id="GO:0043565">
    <property type="term" value="F:sequence-specific DNA binding"/>
    <property type="evidence" value="ECO:0007669"/>
    <property type="project" value="TreeGrafter"/>
</dbReference>
<dbReference type="FunFam" id="3.30.160.60:FF:000110">
    <property type="entry name" value="Zinc finger protein-like"/>
    <property type="match status" value="1"/>
</dbReference>
<evidence type="ECO:0000256" key="8">
    <source>
        <dbReference type="ARBA" id="ARBA00023125"/>
    </source>
</evidence>
<evidence type="ECO:0000256" key="5">
    <source>
        <dbReference type="ARBA" id="ARBA00022771"/>
    </source>
</evidence>
<feature type="domain" description="C2H2-type" evidence="13">
    <location>
        <begin position="130"/>
        <end position="157"/>
    </location>
</feature>
<evidence type="ECO:0000259" key="13">
    <source>
        <dbReference type="PROSITE" id="PS50157"/>
    </source>
</evidence>
<evidence type="ECO:0000256" key="4">
    <source>
        <dbReference type="ARBA" id="ARBA00022737"/>
    </source>
</evidence>
<dbReference type="FunFam" id="3.30.160.60:FF:000030">
    <property type="entry name" value="Zinc finger protein 628"/>
    <property type="match status" value="1"/>
</dbReference>
<evidence type="ECO:0000256" key="2">
    <source>
        <dbReference type="ARBA" id="ARBA00006991"/>
    </source>
</evidence>
<reference evidence="14" key="2">
    <citation type="submission" date="2025-09" db="UniProtKB">
        <authorList>
            <consortium name="Ensembl"/>
        </authorList>
    </citation>
    <scope>IDENTIFICATION</scope>
</reference>
<dbReference type="Pfam" id="PF00096">
    <property type="entry name" value="zf-C2H2"/>
    <property type="match status" value="6"/>
</dbReference>
<evidence type="ECO:0000256" key="12">
    <source>
        <dbReference type="SAM" id="MobiDB-lite"/>
    </source>
</evidence>
<keyword evidence="5 11" id="KW-0863">Zinc-finger</keyword>
<dbReference type="Proteomes" id="UP000472269">
    <property type="component" value="Unplaced"/>
</dbReference>
<keyword evidence="8" id="KW-0238">DNA-binding</keyword>
<dbReference type="FunFam" id="3.30.160.60:FF:000965">
    <property type="entry name" value="Neurotrophin receptor-interacting factor homolog"/>
    <property type="match status" value="1"/>
</dbReference>
<evidence type="ECO:0000256" key="3">
    <source>
        <dbReference type="ARBA" id="ARBA00022723"/>
    </source>
</evidence>
<evidence type="ECO:0000256" key="10">
    <source>
        <dbReference type="ARBA" id="ARBA00023242"/>
    </source>
</evidence>
<name>A0A663N118_ATHCN</name>
<evidence type="ECO:0000256" key="6">
    <source>
        <dbReference type="ARBA" id="ARBA00022833"/>
    </source>
</evidence>
<gene>
    <name evidence="14" type="primary">LOC113490764</name>
</gene>
<proteinExistence type="inferred from homology"/>
<feature type="region of interest" description="Disordered" evidence="12">
    <location>
        <begin position="1"/>
        <end position="101"/>
    </location>
</feature>
<dbReference type="GO" id="GO:0008270">
    <property type="term" value="F:zinc ion binding"/>
    <property type="evidence" value="ECO:0007669"/>
    <property type="project" value="UniProtKB-KW"/>
</dbReference>
<dbReference type="PANTHER" id="PTHR24408:SF34">
    <property type="entry name" value="ZINC FINGER PROTEIN 672-RELATED"/>
    <property type="match status" value="1"/>
</dbReference>
<feature type="domain" description="C2H2-type" evidence="13">
    <location>
        <begin position="158"/>
        <end position="185"/>
    </location>
</feature>
<feature type="domain" description="C2H2-type" evidence="13">
    <location>
        <begin position="341"/>
        <end position="371"/>
    </location>
</feature>
<keyword evidence="6" id="KW-0862">Zinc</keyword>
<dbReference type="Ensembl" id="ENSACUT00000019262.1">
    <property type="protein sequence ID" value="ENSACUP00000018064.1"/>
    <property type="gene ID" value="ENSACUG00000012107.1"/>
</dbReference>
<dbReference type="AlphaFoldDB" id="A0A663N118"/>
<dbReference type="FunFam" id="3.30.160.60:FF:000358">
    <property type="entry name" value="zinc finger protein 24"/>
    <property type="match status" value="1"/>
</dbReference>
<evidence type="ECO:0000313" key="15">
    <source>
        <dbReference type="Proteomes" id="UP000472269"/>
    </source>
</evidence>
<dbReference type="PROSITE" id="PS00028">
    <property type="entry name" value="ZINC_FINGER_C2H2_1"/>
    <property type="match status" value="6"/>
</dbReference>
<accession>A0A663N118</accession>
<evidence type="ECO:0000256" key="7">
    <source>
        <dbReference type="ARBA" id="ARBA00023015"/>
    </source>
</evidence>
<evidence type="ECO:0000256" key="11">
    <source>
        <dbReference type="PROSITE-ProRule" id="PRU00042"/>
    </source>
</evidence>
<keyword evidence="7" id="KW-0805">Transcription regulation</keyword>
<evidence type="ECO:0000313" key="14">
    <source>
        <dbReference type="Ensembl" id="ENSACUP00000018064.1"/>
    </source>
</evidence>
<reference evidence="14" key="1">
    <citation type="submission" date="2025-08" db="UniProtKB">
        <authorList>
            <consortium name="Ensembl"/>
        </authorList>
    </citation>
    <scope>IDENTIFICATION</scope>
</reference>
<keyword evidence="10" id="KW-0539">Nucleus</keyword>
<evidence type="ECO:0000256" key="9">
    <source>
        <dbReference type="ARBA" id="ARBA00023163"/>
    </source>
</evidence>
<keyword evidence="9" id="KW-0804">Transcription</keyword>
<evidence type="ECO:0000256" key="1">
    <source>
        <dbReference type="ARBA" id="ARBA00004123"/>
    </source>
</evidence>
<dbReference type="SUPFAM" id="SSF57667">
    <property type="entry name" value="beta-beta-alpha zinc fingers"/>
    <property type="match status" value="4"/>
</dbReference>
<feature type="domain" description="C2H2-type" evidence="13">
    <location>
        <begin position="102"/>
        <end position="129"/>
    </location>
</feature>
<sequence>SPGKTDREEGRHEAGSALSRDCPAPVEPHGGADAPPEPLGGTQVGGRSWRTVSRGREPPQPRDTPGSRRTRTPRKCSFKGTGGEDPQEASTQPQSSPREKKYKCEDCGKVFASSSNRTRHRWNHMAEKPFKCQDCGKGFTLSTYLLNHQRAHTKEKPFVCTTCGKCFSWPSNLHVHQRVHTEERPYSCSCCGKTFRQKNLLRHQRMHTKEQPYLCTTCGKRFTWQSNLITHRRIHTEEKLHACSQCGMMFQKSCQLESHQKSVHNVQNGESSQGHRKDEIFREPQKHSFKGTSAEHLQESTTQPRRRCRQKKCKCEECGKVFMSVSSLSRHRKIHMGEKPFKCQDCGKSFTESGNFGQELSGHPFSSGERFDGLFRPPPIKLLLHPPTDFLAFPLLSLILGSPPAGGSSQDPNPAPS</sequence>
<feature type="domain" description="C2H2-type" evidence="13">
    <location>
        <begin position="213"/>
        <end position="240"/>
    </location>
</feature>
<keyword evidence="15" id="KW-1185">Reference proteome</keyword>
<feature type="domain" description="C2H2-type" evidence="13">
    <location>
        <begin position="186"/>
        <end position="212"/>
    </location>
</feature>
<dbReference type="InterPro" id="IPR013087">
    <property type="entry name" value="Znf_C2H2_type"/>
</dbReference>
<feature type="domain" description="C2H2-type" evidence="13">
    <location>
        <begin position="313"/>
        <end position="340"/>
    </location>
</feature>
<dbReference type="PANTHER" id="PTHR24408">
    <property type="entry name" value="ZINC FINGER PROTEIN"/>
    <property type="match status" value="1"/>
</dbReference>